<sequence>MSSSRSSSPDTASRADLQLRVDISANPNSPAYAPDMDDLQPVSFARLRDFSNWRDSEFLLYRCFTYAGDEVQMKEFILEDFEEMQKAMSALEDDHIHILNITSRSMFLLSSSELRELSQSLDLAPWITCGPEYNVLRGLGRRLYGSHYDLWFTLPLVDASMQEFTYPDQELHSLPVDSYKGVAHLSEDVGMLYLSFDKKTRQTRLLYSSAISARQKLASACQDAEELGVRDDPFTFITCALSSILQEQGITAHAISALISKMENYSNSLRFEIAENEETKVKETAIQLRKSLPYLEKILESANCTIQIIEDTISEHRDCRELLSIPSQHFLRVEKNLQTLRSQAISFKSYQDTRIRRINVCLSTLSSLLSLRTDNAIKANTEAMTRLTEANREDSGRMNDIAIATKLDSEAMITIAKLTMLYLPPTFIATLFSMGIFNFDFNDGKNGRLVMSSQWWMYIIFAIPLTLGTFYWFRAVTRSHKQASQKAEREAKQPE</sequence>
<keyword evidence="1" id="KW-0812">Transmembrane</keyword>
<dbReference type="RefSeq" id="XP_023437408.1">
    <property type="nucleotide sequence ID" value="XM_023570272.1"/>
</dbReference>
<dbReference type="VEuPathDB" id="FungiDB:FFUJ_11381"/>
<dbReference type="AlphaFoldDB" id="S0EL49"/>
<proteinExistence type="predicted"/>
<gene>
    <name evidence="2" type="ORF">FFUJ_11381</name>
</gene>
<keyword evidence="3" id="KW-1185">Reference proteome</keyword>
<feature type="transmembrane region" description="Helical" evidence="1">
    <location>
        <begin position="455"/>
        <end position="473"/>
    </location>
</feature>
<organism evidence="2 3">
    <name type="scientific">Gibberella fujikuroi (strain CBS 195.34 / IMI 58289 / NRRL A-6831)</name>
    <name type="common">Bakanae and foot rot disease fungus</name>
    <name type="synonym">Fusarium fujikuroi</name>
    <dbReference type="NCBI Taxonomy" id="1279085"/>
    <lineage>
        <taxon>Eukaryota</taxon>
        <taxon>Fungi</taxon>
        <taxon>Dikarya</taxon>
        <taxon>Ascomycota</taxon>
        <taxon>Pezizomycotina</taxon>
        <taxon>Sordariomycetes</taxon>
        <taxon>Hypocreomycetidae</taxon>
        <taxon>Hypocreales</taxon>
        <taxon>Nectriaceae</taxon>
        <taxon>Fusarium</taxon>
        <taxon>Fusarium fujikuroi species complex</taxon>
    </lineage>
</organism>
<evidence type="ECO:0000313" key="3">
    <source>
        <dbReference type="Proteomes" id="UP000016800"/>
    </source>
</evidence>
<dbReference type="EMBL" id="HF679033">
    <property type="protein sequence ID" value="CCT75362.1"/>
    <property type="molecule type" value="Genomic_DNA"/>
</dbReference>
<evidence type="ECO:0000313" key="2">
    <source>
        <dbReference type="EMBL" id="CCT75362.1"/>
    </source>
</evidence>
<feature type="transmembrane region" description="Helical" evidence="1">
    <location>
        <begin position="421"/>
        <end position="439"/>
    </location>
</feature>
<protein>
    <submittedName>
        <fullName evidence="2">Uncharacterized protein</fullName>
    </submittedName>
</protein>
<keyword evidence="1" id="KW-0472">Membrane</keyword>
<accession>S0EL49</accession>
<name>S0EL49_GIBF5</name>
<evidence type="ECO:0000256" key="1">
    <source>
        <dbReference type="SAM" id="Phobius"/>
    </source>
</evidence>
<reference evidence="3" key="1">
    <citation type="journal article" date="2013" name="PLoS Pathog.">
        <title>Deciphering the cryptic genome: genome-wide analyses of the rice pathogen Fusarium fujikuroi reveal complex regulation of secondary metabolism and novel metabolites.</title>
        <authorList>
            <person name="Wiemann P."/>
            <person name="Sieber C.M."/>
            <person name="von Bargen K.W."/>
            <person name="Studt L."/>
            <person name="Niehaus E.M."/>
            <person name="Espino J.J."/>
            <person name="Huss K."/>
            <person name="Michielse C.B."/>
            <person name="Albermann S."/>
            <person name="Wagner D."/>
            <person name="Bergner S.V."/>
            <person name="Connolly L.R."/>
            <person name="Fischer A."/>
            <person name="Reuter G."/>
            <person name="Kleigrewe K."/>
            <person name="Bald T."/>
            <person name="Wingfield B.D."/>
            <person name="Ophir R."/>
            <person name="Freeman S."/>
            <person name="Hippler M."/>
            <person name="Smith K.M."/>
            <person name="Brown D.W."/>
            <person name="Proctor R.H."/>
            <person name="Munsterkotter M."/>
            <person name="Freitag M."/>
            <person name="Humpf H.U."/>
            <person name="Guldener U."/>
            <person name="Tudzynski B."/>
        </authorList>
    </citation>
    <scope>NUCLEOTIDE SEQUENCE [LARGE SCALE GENOMIC DNA]</scope>
    <source>
        <strain evidence="3">CBS 195.34 / IMI 58289 / NRRL A-6831</strain>
    </source>
</reference>
<dbReference type="HOGENOM" id="CLU_043171_0_0_1"/>
<keyword evidence="1" id="KW-1133">Transmembrane helix</keyword>
<dbReference type="STRING" id="1279085.S0EL49"/>
<dbReference type="Gene3D" id="1.20.58.340">
    <property type="entry name" value="Magnesium transport protein CorA, transmembrane region"/>
    <property type="match status" value="1"/>
</dbReference>
<dbReference type="GeneID" id="35404843"/>
<dbReference type="Proteomes" id="UP000016800">
    <property type="component" value="Chromosome XI"/>
</dbReference>